<dbReference type="EMBL" id="BX284604">
    <property type="protein sequence ID" value="CAB02895.3"/>
    <property type="molecule type" value="Genomic_DNA"/>
</dbReference>
<dbReference type="SMR" id="O17765"/>
<dbReference type="UCSC" id="F01G10.4">
    <property type="organism name" value="c. elegans"/>
</dbReference>
<dbReference type="Proteomes" id="UP000001940">
    <property type="component" value="Chromosome IV"/>
</dbReference>
<feature type="coiled-coil region" evidence="1">
    <location>
        <begin position="41"/>
        <end position="83"/>
    </location>
</feature>
<dbReference type="PIR" id="T20479">
    <property type="entry name" value="T20479"/>
</dbReference>
<dbReference type="FunCoup" id="O17765">
    <property type="interactions" value="1"/>
</dbReference>
<reference evidence="2 3" key="1">
    <citation type="journal article" date="1998" name="Science">
        <title>Genome sequence of the nematode C. elegans: a platform for investigating biology.</title>
        <authorList>
            <consortium name="The C. elegans sequencing consortium"/>
            <person name="Sulson J.E."/>
            <person name="Waterston R."/>
        </authorList>
    </citation>
    <scope>NUCLEOTIDE SEQUENCE [LARGE SCALE GENOMIC DNA]</scope>
    <source>
        <strain evidence="2 3">Bristol N2</strain>
    </source>
</reference>
<dbReference type="OrthoDB" id="5874852at2759"/>
<dbReference type="AGR" id="WB:WBGene00008507"/>
<evidence type="ECO:0000256" key="1">
    <source>
        <dbReference type="SAM" id="Coils"/>
    </source>
</evidence>
<keyword evidence="3" id="KW-1185">Reference proteome</keyword>
<evidence type="ECO:0000313" key="4">
    <source>
        <dbReference type="WormBase" id="F01G10.4"/>
    </source>
</evidence>
<dbReference type="HOGENOM" id="CLU_093271_0_0_1"/>
<gene>
    <name evidence="2" type="ORF">CELE_F01G10.4</name>
    <name evidence="2 4" type="ORF">F01G10.4</name>
</gene>
<accession>O17765</accession>
<protein>
    <submittedName>
        <fullName evidence="2">Uncharacterized protein</fullName>
    </submittedName>
</protein>
<dbReference type="KEGG" id="cel:CELE_F01G10.4"/>
<evidence type="ECO:0000313" key="3">
    <source>
        <dbReference type="Proteomes" id="UP000001940"/>
    </source>
</evidence>
<dbReference type="GeneID" id="184066"/>
<dbReference type="CTD" id="184066"/>
<keyword evidence="1" id="KW-0175">Coiled coil</keyword>
<evidence type="ECO:0000313" key="2">
    <source>
        <dbReference type="EMBL" id="CAB02895.3"/>
    </source>
</evidence>
<sequence>MASFFTPSSHKWSIKIKQYVERVKNGANVEEQFNAFSDEINQEWIEKAKEYARKQEEIRARDREDSQQKISKLEKALSHMQHQNRLMKAGFRTLLLQIQNMHKEHQKYAALHGEKLIDSCGRYCSLLNDLLDRHEDVEMFDGSDESVKLEVLTILRNKSVELAKFQNEEMTEFNTEFISNLPNQSVCQNLDYIKTEIGKLNQILHEINSKIIFLTPEYWDKTVTTEIRNLKAELGETTANVLQLLESAEENHMIEIQKKLSSSQLAIAK</sequence>
<name>O17765_CAEEL</name>
<proteinExistence type="predicted"/>
<dbReference type="PaxDb" id="6239-F01G10.4"/>
<dbReference type="AlphaFoldDB" id="O17765"/>
<dbReference type="WormBase" id="F01G10.4">
    <property type="protein sequence ID" value="CE48122"/>
    <property type="gene ID" value="WBGene00008507"/>
</dbReference>
<dbReference type="InParanoid" id="O17765"/>
<dbReference type="RefSeq" id="NP_501874.3">
    <property type="nucleotide sequence ID" value="NM_069473.3"/>
</dbReference>
<dbReference type="eggNOG" id="ENOG502RB0W">
    <property type="taxonomic scope" value="Eukaryota"/>
</dbReference>
<dbReference type="OMA" id="HEDVEMF"/>
<organism evidence="2 3">
    <name type="scientific">Caenorhabditis elegans</name>
    <dbReference type="NCBI Taxonomy" id="6239"/>
    <lineage>
        <taxon>Eukaryota</taxon>
        <taxon>Metazoa</taxon>
        <taxon>Ecdysozoa</taxon>
        <taxon>Nematoda</taxon>
        <taxon>Chromadorea</taxon>
        <taxon>Rhabditida</taxon>
        <taxon>Rhabditina</taxon>
        <taxon>Rhabditomorpha</taxon>
        <taxon>Rhabditoidea</taxon>
        <taxon>Rhabditidae</taxon>
        <taxon>Peloderinae</taxon>
        <taxon>Caenorhabditis</taxon>
    </lineage>
</organism>